<dbReference type="Proteomes" id="UP000824321">
    <property type="component" value="Chromosome"/>
</dbReference>
<accession>A0ABX8ZZQ3</accession>
<evidence type="ECO:0000313" key="2">
    <source>
        <dbReference type="EMBL" id="QZD94317.1"/>
    </source>
</evidence>
<evidence type="ECO:0000259" key="1">
    <source>
        <dbReference type="Pfam" id="PF09356"/>
    </source>
</evidence>
<dbReference type="Pfam" id="PF09356">
    <property type="entry name" value="Phage_BR0599"/>
    <property type="match status" value="1"/>
</dbReference>
<gene>
    <name evidence="2" type="ORF">K3136_09445</name>
</gene>
<evidence type="ECO:0000313" key="3">
    <source>
        <dbReference type="Proteomes" id="UP000824321"/>
    </source>
</evidence>
<dbReference type="EMBL" id="CP081294">
    <property type="protein sequence ID" value="QZD94317.1"/>
    <property type="molecule type" value="Genomic_DNA"/>
</dbReference>
<dbReference type="InterPro" id="IPR011928">
    <property type="entry name" value="Phage_phiJL001_Gp84"/>
</dbReference>
<sequence>MSRIFFDRDLDTVAAYWRIHRKDGVTLGFTTHDRDIWFGGVLHRAAPGMLPSAIRKSIDLADDEAEVEGALGHDTIRPGDLATGRFDGARVETGVIDWETLESASLYSGSIGSVRQDAAGFSAQLQSAKADLEIDPVPRASPSCRARFCGPGCTLSSAAFTIRSTVVSVDLLANTVQLDLANHTAYSLGELRFLDGPQTGLVMRIVAERSGKLELDQLLDPATAVGQRVLLREGCDKTVATCASRFANAINFQGEPFLPGNDLLAQYPQPR</sequence>
<dbReference type="InterPro" id="IPR018964">
    <property type="entry name" value="Phage_phiJL001_Gp84_C"/>
</dbReference>
<reference evidence="2 3" key="1">
    <citation type="submission" date="2021-08" db="EMBL/GenBank/DDBJ databases">
        <title>Comparative Genomics Analysis of the Genus Qipengyuania Reveals Extensive Genetic Diversity and Metabolic Versatility, Including the Description of Fifteen Novel Species.</title>
        <authorList>
            <person name="Liu Y."/>
        </authorList>
    </citation>
    <scope>NUCLEOTIDE SEQUENCE [LARGE SCALE GENOMIC DNA]</scope>
    <source>
        <strain evidence="2 3">1NDH1</strain>
    </source>
</reference>
<dbReference type="RefSeq" id="WP_221430064.1">
    <property type="nucleotide sequence ID" value="NZ_CP081294.1"/>
</dbReference>
<name>A0ABX8ZZQ3_9SPHN</name>
<dbReference type="Pfam" id="PF09931">
    <property type="entry name" value="Phage_phiJL001_Gp84_N"/>
    <property type="match status" value="1"/>
</dbReference>
<keyword evidence="3" id="KW-1185">Reference proteome</keyword>
<organism evidence="2 3">
    <name type="scientific">Qipengyuania gelatinilytica</name>
    <dbReference type="NCBI Taxonomy" id="2867231"/>
    <lineage>
        <taxon>Bacteria</taxon>
        <taxon>Pseudomonadati</taxon>
        <taxon>Pseudomonadota</taxon>
        <taxon>Alphaproteobacteria</taxon>
        <taxon>Sphingomonadales</taxon>
        <taxon>Erythrobacteraceae</taxon>
        <taxon>Qipengyuania</taxon>
    </lineage>
</organism>
<dbReference type="NCBIfam" id="TIGR02218">
    <property type="entry name" value="phg_TIGR02218"/>
    <property type="match status" value="1"/>
</dbReference>
<feature type="domain" description="Bacteriophage phiJL001 Gp84 C-terminal" evidence="1">
    <location>
        <begin position="185"/>
        <end position="262"/>
    </location>
</feature>
<proteinExistence type="predicted"/>
<protein>
    <submittedName>
        <fullName evidence="2">DUF2163 domain-containing protein</fullName>
    </submittedName>
</protein>